<evidence type="ECO:0000313" key="2">
    <source>
        <dbReference type="EMBL" id="CTR08954.1"/>
    </source>
</evidence>
<feature type="region of interest" description="Disordered" evidence="1">
    <location>
        <begin position="1"/>
        <end position="69"/>
    </location>
</feature>
<organism evidence="2 3">
    <name type="scientific">Rhodotorula toruloides</name>
    <name type="common">Yeast</name>
    <name type="synonym">Rhodosporidium toruloides</name>
    <dbReference type="NCBI Taxonomy" id="5286"/>
    <lineage>
        <taxon>Eukaryota</taxon>
        <taxon>Fungi</taxon>
        <taxon>Dikarya</taxon>
        <taxon>Basidiomycota</taxon>
        <taxon>Pucciniomycotina</taxon>
        <taxon>Microbotryomycetes</taxon>
        <taxon>Sporidiobolales</taxon>
        <taxon>Sporidiobolaceae</taxon>
        <taxon>Rhodotorula</taxon>
    </lineage>
</organism>
<dbReference type="Proteomes" id="UP000199069">
    <property type="component" value="Unassembled WGS sequence"/>
</dbReference>
<feature type="compositionally biased region" description="Pro residues" evidence="1">
    <location>
        <begin position="12"/>
        <end position="22"/>
    </location>
</feature>
<dbReference type="OMA" id="KVDERCW"/>
<feature type="compositionally biased region" description="Gly residues" evidence="1">
    <location>
        <begin position="348"/>
        <end position="360"/>
    </location>
</feature>
<feature type="compositionally biased region" description="Polar residues" evidence="1">
    <location>
        <begin position="1"/>
        <end position="11"/>
    </location>
</feature>
<dbReference type="AlphaFoldDB" id="A0A0K3CGW6"/>
<proteinExistence type="predicted"/>
<gene>
    <name evidence="2" type="primary">FGENESH: predicted gene_9.161</name>
    <name evidence="2" type="ORF">BN2166_0048150</name>
</gene>
<evidence type="ECO:0000256" key="1">
    <source>
        <dbReference type="SAM" id="MobiDB-lite"/>
    </source>
</evidence>
<sequence>MATSPHASETRPSPPNDPPAPPTAQNSGLPPMPPGAAPPIDLDSILRNATPPGPKPVVRSPRPSAEKVDERCWTFSRQTNARRALGREAQATMYCYINMRNALADLIPVPGHPAAFLARDAAPGSPAANEVGQDPSKSEKRVKVVAGDQEVPEYHWRWLDGRYFYIARGREMIARHMLEMTGSTSPDKGDVADELVEEKGPLHGKVQRKLMPGADEERLGAWGMIRRIEERSAKAEAEQMLPGKREENMLRRAMGFEPEGSERLVSLSDAFSNTLQRFHAHVVRIYSPGLRNLARLPQTFTEGTQAQMLDTVTTRLTDGSAFRLLGRMWESLGSVSAQLEERRKRRGSGGGDPFAGGFGGSQPPLPPVPGGPPGGGGLGRTGSDPEP</sequence>
<reference evidence="2 3" key="1">
    <citation type="submission" date="2015-07" db="EMBL/GenBank/DDBJ databases">
        <authorList>
            <person name="Cajimat M.N.B."/>
            <person name="Milazzo M.L."/>
            <person name="Fulhorst C.F."/>
        </authorList>
    </citation>
    <scope>NUCLEOTIDE SEQUENCE [LARGE SCALE GENOMIC DNA]</scope>
    <source>
        <strain evidence="2">Single colony</strain>
    </source>
</reference>
<evidence type="ECO:0000313" key="3">
    <source>
        <dbReference type="Proteomes" id="UP000199069"/>
    </source>
</evidence>
<protein>
    <submittedName>
        <fullName evidence="2">Uncharacterized protein</fullName>
    </submittedName>
</protein>
<keyword evidence="3" id="KW-1185">Reference proteome</keyword>
<dbReference type="EMBL" id="CWKI01000009">
    <property type="protein sequence ID" value="CTR08954.1"/>
    <property type="molecule type" value="Genomic_DNA"/>
</dbReference>
<feature type="region of interest" description="Disordered" evidence="1">
    <location>
        <begin position="340"/>
        <end position="387"/>
    </location>
</feature>
<name>A0A0K3CGW6_RHOTO</name>
<accession>A0A0K3CGW6</accession>
<feature type="compositionally biased region" description="Pro residues" evidence="1">
    <location>
        <begin position="363"/>
        <end position="372"/>
    </location>
</feature>